<feature type="transmembrane region" description="Helical" evidence="8">
    <location>
        <begin position="56"/>
        <end position="73"/>
    </location>
</feature>
<dbReference type="Proteomes" id="UP000076794">
    <property type="component" value="Chromosome"/>
</dbReference>
<protein>
    <recommendedName>
        <fullName evidence="8">Probable membrane transporter protein</fullName>
    </recommendedName>
</protein>
<dbReference type="KEGG" id="ido:I598_2396"/>
<keyword evidence="6 8" id="KW-1133">Transmembrane helix</keyword>
<evidence type="ECO:0000256" key="8">
    <source>
        <dbReference type="RuleBase" id="RU363041"/>
    </source>
</evidence>
<organism evidence="9 10">
    <name type="scientific">Isoptericola dokdonensis DS-3</name>
    <dbReference type="NCBI Taxonomy" id="1300344"/>
    <lineage>
        <taxon>Bacteria</taxon>
        <taxon>Bacillati</taxon>
        <taxon>Actinomycetota</taxon>
        <taxon>Actinomycetes</taxon>
        <taxon>Micrococcales</taxon>
        <taxon>Promicromonosporaceae</taxon>
        <taxon>Isoptericola</taxon>
    </lineage>
</organism>
<dbReference type="InterPro" id="IPR052017">
    <property type="entry name" value="TSUP"/>
</dbReference>
<feature type="transmembrane region" description="Helical" evidence="8">
    <location>
        <begin position="176"/>
        <end position="195"/>
    </location>
</feature>
<dbReference type="STRING" id="1300344.I598_2396"/>
<evidence type="ECO:0000313" key="9">
    <source>
        <dbReference type="EMBL" id="ANC31933.1"/>
    </source>
</evidence>
<evidence type="ECO:0000256" key="6">
    <source>
        <dbReference type="ARBA" id="ARBA00022989"/>
    </source>
</evidence>
<dbReference type="PANTHER" id="PTHR30269:SF23">
    <property type="entry name" value="MEMBRANE TRANSPORTER PROTEIN YDHB-RELATED"/>
    <property type="match status" value="1"/>
</dbReference>
<dbReference type="AlphaFoldDB" id="A0A161HZC2"/>
<keyword evidence="4 8" id="KW-1003">Cell membrane</keyword>
<name>A0A161HZC2_9MICO</name>
<keyword evidence="3" id="KW-0813">Transport</keyword>
<dbReference type="InterPro" id="IPR002781">
    <property type="entry name" value="TM_pro_TauE-like"/>
</dbReference>
<evidence type="ECO:0000256" key="1">
    <source>
        <dbReference type="ARBA" id="ARBA00004651"/>
    </source>
</evidence>
<dbReference type="EMBL" id="CP014209">
    <property type="protein sequence ID" value="ANC31933.1"/>
    <property type="molecule type" value="Genomic_DNA"/>
</dbReference>
<proteinExistence type="inferred from homology"/>
<feature type="transmembrane region" description="Helical" evidence="8">
    <location>
        <begin position="6"/>
        <end position="26"/>
    </location>
</feature>
<feature type="transmembrane region" description="Helical" evidence="8">
    <location>
        <begin position="106"/>
        <end position="124"/>
    </location>
</feature>
<dbReference type="GO" id="GO:0005886">
    <property type="term" value="C:plasma membrane"/>
    <property type="evidence" value="ECO:0007669"/>
    <property type="project" value="UniProtKB-SubCell"/>
</dbReference>
<evidence type="ECO:0000256" key="3">
    <source>
        <dbReference type="ARBA" id="ARBA00022448"/>
    </source>
</evidence>
<evidence type="ECO:0000256" key="4">
    <source>
        <dbReference type="ARBA" id="ARBA00022475"/>
    </source>
</evidence>
<feature type="transmembrane region" description="Helical" evidence="8">
    <location>
        <begin position="33"/>
        <end position="50"/>
    </location>
</feature>
<keyword evidence="7 8" id="KW-0472">Membrane</keyword>
<evidence type="ECO:0000256" key="7">
    <source>
        <dbReference type="ARBA" id="ARBA00023136"/>
    </source>
</evidence>
<keyword evidence="5 8" id="KW-0812">Transmembrane</keyword>
<feature type="transmembrane region" description="Helical" evidence="8">
    <location>
        <begin position="229"/>
        <end position="248"/>
    </location>
</feature>
<dbReference type="OrthoDB" id="9801058at2"/>
<sequence length="250" mass="26389">MLEPAPLVAGLPWTGWAVVVLVALLVGFAKTALGGLGMVAAALMALVIPAKDSTGAVLLLLITGDVVAIWAYRRHADFRVIGRLLAPVLCGVALGAVFLTSVGDDAVRRTIGAILLALLVLNLWRDRLRTDTRLATVGYGGLAGFTTMVANAGGPPMSLYLLGSHFEKWRFLGTTAWFFFTVNVIKLPVAVGVGIVGTDTVALWAVLAPVVLVGTWIGRRVIGRIDQRLFERLVTGFVAVAALNLLLVPA</sequence>
<comment type="subcellular location">
    <subcellularLocation>
        <location evidence="1 8">Cell membrane</location>
        <topology evidence="1 8">Multi-pass membrane protein</topology>
    </subcellularLocation>
</comment>
<evidence type="ECO:0000313" key="10">
    <source>
        <dbReference type="Proteomes" id="UP000076794"/>
    </source>
</evidence>
<comment type="similarity">
    <text evidence="2 8">Belongs to the 4-toluene sulfonate uptake permease (TSUP) (TC 2.A.102) family.</text>
</comment>
<accession>A0A161HZC2</accession>
<evidence type="ECO:0000256" key="2">
    <source>
        <dbReference type="ARBA" id="ARBA00009142"/>
    </source>
</evidence>
<dbReference type="PATRIC" id="fig|1300344.3.peg.2403"/>
<dbReference type="RefSeq" id="WP_068203141.1">
    <property type="nucleotide sequence ID" value="NZ_CP014209.1"/>
</dbReference>
<gene>
    <name evidence="9" type="ORF">I598_2396</name>
</gene>
<reference evidence="9 10" key="1">
    <citation type="submission" date="2016-01" db="EMBL/GenBank/DDBJ databases">
        <title>Complete genome sequence of a soil Actinobacterium, Isoptericola dokdonensis DS-3.</title>
        <authorList>
            <person name="Kwon S.-K."/>
            <person name="Kim J.F."/>
        </authorList>
    </citation>
    <scope>NUCLEOTIDE SEQUENCE [LARGE SCALE GENOMIC DNA]</scope>
    <source>
        <strain evidence="9 10">DS-3</strain>
    </source>
</reference>
<feature type="transmembrane region" description="Helical" evidence="8">
    <location>
        <begin position="201"/>
        <end position="217"/>
    </location>
</feature>
<keyword evidence="10" id="KW-1185">Reference proteome</keyword>
<dbReference type="Pfam" id="PF01925">
    <property type="entry name" value="TauE"/>
    <property type="match status" value="1"/>
</dbReference>
<feature type="transmembrane region" description="Helical" evidence="8">
    <location>
        <begin position="80"/>
        <end position="100"/>
    </location>
</feature>
<dbReference type="PANTHER" id="PTHR30269">
    <property type="entry name" value="TRANSMEMBRANE PROTEIN YFCA"/>
    <property type="match status" value="1"/>
</dbReference>
<evidence type="ECO:0000256" key="5">
    <source>
        <dbReference type="ARBA" id="ARBA00022692"/>
    </source>
</evidence>